<dbReference type="InterPro" id="IPR003226">
    <property type="entry name" value="MYG1_exonuclease"/>
</dbReference>
<keyword evidence="3" id="KW-1185">Reference proteome</keyword>
<dbReference type="GO" id="GO:0005737">
    <property type="term" value="C:cytoplasm"/>
    <property type="evidence" value="ECO:0007669"/>
    <property type="project" value="TreeGrafter"/>
</dbReference>
<organism evidence="2 3">
    <name type="scientific">Acrasis kona</name>
    <dbReference type="NCBI Taxonomy" id="1008807"/>
    <lineage>
        <taxon>Eukaryota</taxon>
        <taxon>Discoba</taxon>
        <taxon>Heterolobosea</taxon>
        <taxon>Tetramitia</taxon>
        <taxon>Eutetramitia</taxon>
        <taxon>Acrasidae</taxon>
        <taxon>Acrasis</taxon>
    </lineage>
</organism>
<dbReference type="AlphaFoldDB" id="A0AAW2ZR66"/>
<evidence type="ECO:0000313" key="3">
    <source>
        <dbReference type="Proteomes" id="UP001431209"/>
    </source>
</evidence>
<accession>A0AAW2ZR66</accession>
<dbReference type="PANTHER" id="PTHR11215:SF1">
    <property type="entry name" value="MYG1 EXONUCLEASE"/>
    <property type="match status" value="1"/>
</dbReference>
<name>A0AAW2ZR66_9EUKA</name>
<dbReference type="PANTHER" id="PTHR11215">
    <property type="entry name" value="METAL DEPENDENT HYDROLASE - RELATED"/>
    <property type="match status" value="1"/>
</dbReference>
<sequence>MRSTFKILTNPSLNFHTIRKMSSIKIFEVYPDIPQDLKGAKVIGTHNGLFHCDESLAVAMLSLTNEFNNSVVVRTRDEKILEKCDAVVDVGAVYDPSRHRYDHHQNSFQDALDETQKTRLSSSGLIYKHFGRQIIAKLLKESNMDNLWLDKLYDRVYTNFMEHIDAIDNGISVADGELKYKITTTLSNRVGRLNPSWTVKSTKELENESFKKAVKLTGEEFEDVIKGYIKEWVPARAIVQEAYDSHRLLDGRAIQFSEFCPWKEHLFDIEEENKNEGHILYALFPDNTGACRVQAVPVKGGDFENRKPLPKPWRGLRDQELSEKTGIEGCVFVHASGFIGGARTLEVALKMAKAAVAFEEEDEQEKKRPKLE</sequence>
<evidence type="ECO:0000256" key="1">
    <source>
        <dbReference type="ARBA" id="ARBA00010105"/>
    </source>
</evidence>
<dbReference type="GO" id="GO:0005634">
    <property type="term" value="C:nucleus"/>
    <property type="evidence" value="ECO:0007669"/>
    <property type="project" value="TreeGrafter"/>
</dbReference>
<dbReference type="Pfam" id="PF03690">
    <property type="entry name" value="MYG1_exonuc"/>
    <property type="match status" value="1"/>
</dbReference>
<evidence type="ECO:0000313" key="2">
    <source>
        <dbReference type="EMBL" id="KAL0491968.1"/>
    </source>
</evidence>
<dbReference type="Proteomes" id="UP001431209">
    <property type="component" value="Unassembled WGS sequence"/>
</dbReference>
<proteinExistence type="inferred from homology"/>
<protein>
    <submittedName>
        <fullName evidence="2">UPF0160 protein MYG1, mitochondrial</fullName>
    </submittedName>
</protein>
<reference evidence="2 3" key="1">
    <citation type="submission" date="2024-03" db="EMBL/GenBank/DDBJ databases">
        <title>The Acrasis kona genome and developmental transcriptomes reveal deep origins of eukaryotic multicellular pathways.</title>
        <authorList>
            <person name="Sheikh S."/>
            <person name="Fu C.-J."/>
            <person name="Brown M.W."/>
            <person name="Baldauf S.L."/>
        </authorList>
    </citation>
    <scope>NUCLEOTIDE SEQUENCE [LARGE SCALE GENOMIC DNA]</scope>
    <source>
        <strain evidence="2 3">ATCC MYA-3509</strain>
    </source>
</reference>
<comment type="caution">
    <text evidence="2">The sequence shown here is derived from an EMBL/GenBank/DDBJ whole genome shotgun (WGS) entry which is preliminary data.</text>
</comment>
<comment type="similarity">
    <text evidence="1">Belongs to the MYG1 family.</text>
</comment>
<gene>
    <name evidence="2" type="ORF">AKO1_010139</name>
</gene>
<dbReference type="EMBL" id="JAOPGA020001893">
    <property type="protein sequence ID" value="KAL0491968.1"/>
    <property type="molecule type" value="Genomic_DNA"/>
</dbReference>